<reference evidence="1 2" key="1">
    <citation type="journal article" date="2014" name="Am. J. Bot.">
        <title>Genome assembly and annotation for red clover (Trifolium pratense; Fabaceae).</title>
        <authorList>
            <person name="Istvanek J."/>
            <person name="Jaros M."/>
            <person name="Krenek A."/>
            <person name="Repkova J."/>
        </authorList>
    </citation>
    <scope>NUCLEOTIDE SEQUENCE [LARGE SCALE GENOMIC DNA]</scope>
    <source>
        <strain evidence="2">cv. Tatra</strain>
        <tissue evidence="1">Young leaves</tissue>
    </source>
</reference>
<name>A0A2K3LZ35_TRIPR</name>
<dbReference type="AlphaFoldDB" id="A0A2K3LZ35"/>
<accession>A0A2K3LZ35</accession>
<comment type="caution">
    <text evidence="1">The sequence shown here is derived from an EMBL/GenBank/DDBJ whole genome shotgun (WGS) entry which is preliminary data.</text>
</comment>
<proteinExistence type="predicted"/>
<gene>
    <name evidence="1" type="ORF">L195_g039842</name>
</gene>
<evidence type="ECO:0000313" key="1">
    <source>
        <dbReference type="EMBL" id="PNX83794.1"/>
    </source>
</evidence>
<organism evidence="1 2">
    <name type="scientific">Trifolium pratense</name>
    <name type="common">Red clover</name>
    <dbReference type="NCBI Taxonomy" id="57577"/>
    <lineage>
        <taxon>Eukaryota</taxon>
        <taxon>Viridiplantae</taxon>
        <taxon>Streptophyta</taxon>
        <taxon>Embryophyta</taxon>
        <taxon>Tracheophyta</taxon>
        <taxon>Spermatophyta</taxon>
        <taxon>Magnoliopsida</taxon>
        <taxon>eudicotyledons</taxon>
        <taxon>Gunneridae</taxon>
        <taxon>Pentapetalae</taxon>
        <taxon>rosids</taxon>
        <taxon>fabids</taxon>
        <taxon>Fabales</taxon>
        <taxon>Fabaceae</taxon>
        <taxon>Papilionoideae</taxon>
        <taxon>50 kb inversion clade</taxon>
        <taxon>NPAAA clade</taxon>
        <taxon>Hologalegina</taxon>
        <taxon>IRL clade</taxon>
        <taxon>Trifolieae</taxon>
        <taxon>Trifolium</taxon>
    </lineage>
</organism>
<dbReference type="EMBL" id="ASHM01044925">
    <property type="protein sequence ID" value="PNX83794.1"/>
    <property type="molecule type" value="Genomic_DNA"/>
</dbReference>
<dbReference type="Proteomes" id="UP000236291">
    <property type="component" value="Unassembled WGS sequence"/>
</dbReference>
<evidence type="ECO:0000313" key="2">
    <source>
        <dbReference type="Proteomes" id="UP000236291"/>
    </source>
</evidence>
<reference evidence="1 2" key="2">
    <citation type="journal article" date="2017" name="Front. Plant Sci.">
        <title>Gene Classification and Mining of Molecular Markers Useful in Red Clover (Trifolium pratense) Breeding.</title>
        <authorList>
            <person name="Istvanek J."/>
            <person name="Dluhosova J."/>
            <person name="Dluhos P."/>
            <person name="Patkova L."/>
            <person name="Nedelnik J."/>
            <person name="Repkova J."/>
        </authorList>
    </citation>
    <scope>NUCLEOTIDE SEQUENCE [LARGE SCALE GENOMIC DNA]</scope>
    <source>
        <strain evidence="2">cv. Tatra</strain>
        <tissue evidence="1">Young leaves</tissue>
    </source>
</reference>
<sequence length="133" mass="14583">MADEDHVTKIFHSETAFRSAVDALWIPDPDGTRTPSAFVIGDEISRELAITVVTELMVLAVTRGQTDYVKNSDITVPRVVVPVRSVAQLNQEMQNRGGKAGWIAFIPSDVAVNSRRLLFTHAKLNGFAAVYGQ</sequence>
<protein>
    <submittedName>
        <fullName evidence="1">Uncharacterized protein</fullName>
    </submittedName>
</protein>